<dbReference type="HAMAP" id="MF_00005">
    <property type="entry name" value="Arg_succ_synth_type1"/>
    <property type="match status" value="1"/>
</dbReference>
<keyword evidence="13" id="KW-1185">Reference proteome</keyword>
<evidence type="ECO:0000313" key="13">
    <source>
        <dbReference type="Proteomes" id="UP000199360"/>
    </source>
</evidence>
<feature type="binding site" evidence="9">
    <location>
        <position position="116"/>
    </location>
    <ligand>
        <name>L-aspartate</name>
        <dbReference type="ChEBI" id="CHEBI:29991"/>
    </ligand>
</feature>
<feature type="binding site" evidence="9">
    <location>
        <position position="33"/>
    </location>
    <ligand>
        <name>ATP</name>
        <dbReference type="ChEBI" id="CHEBI:30616"/>
    </ligand>
</feature>
<dbReference type="CDD" id="cd01999">
    <property type="entry name" value="ASS"/>
    <property type="match status" value="1"/>
</dbReference>
<dbReference type="SUPFAM" id="SSF69864">
    <property type="entry name" value="Argininosuccinate synthetase, C-terminal domain"/>
    <property type="match status" value="1"/>
</dbReference>
<dbReference type="SUPFAM" id="SSF52402">
    <property type="entry name" value="Adenine nucleotide alpha hydrolases-like"/>
    <property type="match status" value="1"/>
</dbReference>
<evidence type="ECO:0000256" key="9">
    <source>
        <dbReference type="HAMAP-Rule" id="MF_00005"/>
    </source>
</evidence>
<feature type="binding site" evidence="9">
    <location>
        <position position="173"/>
    </location>
    <ligand>
        <name>L-citrulline</name>
        <dbReference type="ChEBI" id="CHEBI:57743"/>
    </ligand>
</feature>
<dbReference type="Proteomes" id="UP000199360">
    <property type="component" value="Unassembled WGS sequence"/>
</dbReference>
<evidence type="ECO:0000256" key="4">
    <source>
        <dbReference type="ARBA" id="ARBA00022571"/>
    </source>
</evidence>
<comment type="subunit">
    <text evidence="2 9">Homotetramer.</text>
</comment>
<comment type="subcellular location">
    <subcellularLocation>
        <location evidence="9">Cytoplasm</location>
    </subcellularLocation>
</comment>
<protein>
    <recommendedName>
        <fullName evidence="3 9">Argininosuccinate synthase</fullName>
        <ecNumber evidence="3 9">6.3.4.5</ecNumber>
    </recommendedName>
    <alternativeName>
        <fullName evidence="9">Citrulline--aspartate ligase</fullName>
    </alternativeName>
</protein>
<evidence type="ECO:0000259" key="10">
    <source>
        <dbReference type="Pfam" id="PF00764"/>
    </source>
</evidence>
<feature type="binding site" evidence="9">
    <location>
        <position position="258"/>
    </location>
    <ligand>
        <name>L-citrulline</name>
        <dbReference type="ChEBI" id="CHEBI:57743"/>
    </ligand>
</feature>
<dbReference type="GO" id="GO:0004055">
    <property type="term" value="F:argininosuccinate synthase activity"/>
    <property type="evidence" value="ECO:0007669"/>
    <property type="project" value="UniProtKB-UniRule"/>
</dbReference>
<dbReference type="FunFam" id="3.40.50.620:FF:000019">
    <property type="entry name" value="Argininosuccinate synthase"/>
    <property type="match status" value="1"/>
</dbReference>
<keyword evidence="5 9" id="KW-0436">Ligase</keyword>
<dbReference type="NCBIfam" id="NF001770">
    <property type="entry name" value="PRK00509.1"/>
    <property type="match status" value="1"/>
</dbReference>
<feature type="domain" description="Arginosuccinate synthase-like N-terminal" evidence="10">
    <location>
        <begin position="2"/>
        <end position="163"/>
    </location>
</feature>
<keyword evidence="9" id="KW-0963">Cytoplasm</keyword>
<reference evidence="13" key="1">
    <citation type="submission" date="2016-06" db="EMBL/GenBank/DDBJ databases">
        <authorList>
            <person name="Varghese N."/>
            <person name="Submissions Spin"/>
        </authorList>
    </citation>
    <scope>NUCLEOTIDE SEQUENCE [LARGE SCALE GENOMIC DNA]</scope>
    <source>
        <strain evidence="13">DSM 45647</strain>
    </source>
</reference>
<feature type="binding site" evidence="9">
    <location>
        <position position="120"/>
    </location>
    <ligand>
        <name>L-aspartate</name>
        <dbReference type="ChEBI" id="CHEBI:29991"/>
    </ligand>
</feature>
<feature type="binding site" evidence="9">
    <location>
        <begin position="6"/>
        <end position="14"/>
    </location>
    <ligand>
        <name>ATP</name>
        <dbReference type="ChEBI" id="CHEBI:30616"/>
    </ligand>
</feature>
<name>A0A1C5IBT1_9ACTN</name>
<dbReference type="InterPro" id="IPR014729">
    <property type="entry name" value="Rossmann-like_a/b/a_fold"/>
</dbReference>
<dbReference type="GO" id="GO:0005737">
    <property type="term" value="C:cytoplasm"/>
    <property type="evidence" value="ECO:0007669"/>
    <property type="project" value="UniProtKB-SubCell"/>
</dbReference>
<comment type="caution">
    <text evidence="9">Lacks conserved residue(s) required for the propagation of feature annotation.</text>
</comment>
<comment type="similarity">
    <text evidence="9">Belongs to the argininosuccinate synthase family. Type 1 subfamily.</text>
</comment>
<feature type="binding site" evidence="9">
    <location>
        <position position="270"/>
    </location>
    <ligand>
        <name>L-citrulline</name>
        <dbReference type="ChEBI" id="CHEBI:57743"/>
    </ligand>
</feature>
<evidence type="ECO:0000256" key="7">
    <source>
        <dbReference type="ARBA" id="ARBA00022741"/>
    </source>
</evidence>
<evidence type="ECO:0000256" key="2">
    <source>
        <dbReference type="ARBA" id="ARBA00011881"/>
    </source>
</evidence>
<dbReference type="OrthoDB" id="9801641at2"/>
<sequence length="393" mass="42997">MKIVLAYSGGLDTSVALHWLRDRYDAEVIAFCADIGQLESVPDVRDRALRTGASAVHAEPLTDRFLADFALPALQAHARYENKYLLAAPLSRPLIAQRMVELAHEVGADAVAHGATGKGNDQVRFFTSVTALDPTLKVLAPVIDWELGSRDDELAYADKHGIPVPVGKEKPYSIDTNVWGTSIECGELDDITLPPPVEAWQLTRDPRDAPDEPARVRIGFVEGVPVSLDGVELRLADLVRQLNDLAAPHGVGRIDITESRIVGFKTRGIYEAPAATVLMTAHAELESLVLDRETLHQKQGLALRYAELVYYGYWFSDLRRALDAFVATLQPAVTGEVVLDLYKGGCTVVSRESPHSRYNRGLATYEAGDEFDHRAGAAFAYVWSLPLTGGRTA</sequence>
<comment type="catalytic activity">
    <reaction evidence="9">
        <text>L-citrulline + L-aspartate + ATP = 2-(N(omega)-L-arginino)succinate + AMP + diphosphate + H(+)</text>
        <dbReference type="Rhea" id="RHEA:10932"/>
        <dbReference type="ChEBI" id="CHEBI:15378"/>
        <dbReference type="ChEBI" id="CHEBI:29991"/>
        <dbReference type="ChEBI" id="CHEBI:30616"/>
        <dbReference type="ChEBI" id="CHEBI:33019"/>
        <dbReference type="ChEBI" id="CHEBI:57472"/>
        <dbReference type="ChEBI" id="CHEBI:57743"/>
        <dbReference type="ChEBI" id="CHEBI:456215"/>
        <dbReference type="EC" id="6.3.4.5"/>
    </reaction>
</comment>
<feature type="binding site" evidence="9">
    <location>
        <position position="114"/>
    </location>
    <ligand>
        <name>ATP</name>
        <dbReference type="ChEBI" id="CHEBI:30616"/>
    </ligand>
</feature>
<dbReference type="InterPro" id="IPR023434">
    <property type="entry name" value="Arginosuc_synth_type_1_subfam"/>
</dbReference>
<proteinExistence type="inferred from homology"/>
<feature type="binding site" evidence="9">
    <location>
        <position position="120"/>
    </location>
    <ligand>
        <name>L-citrulline</name>
        <dbReference type="ChEBI" id="CHEBI:57743"/>
    </ligand>
</feature>
<comment type="pathway">
    <text evidence="1 9">Amino-acid biosynthesis; L-arginine biosynthesis; L-arginine from L-ornithine and carbamoyl phosphate: step 2/3.</text>
</comment>
<dbReference type="Pfam" id="PF20979">
    <property type="entry name" value="Arginosuc_syn_C"/>
    <property type="match status" value="1"/>
</dbReference>
<dbReference type="InterPro" id="IPR018223">
    <property type="entry name" value="Arginosuc_synth_CS"/>
</dbReference>
<evidence type="ECO:0000259" key="11">
    <source>
        <dbReference type="Pfam" id="PF20979"/>
    </source>
</evidence>
<dbReference type="STRING" id="745366.GA0070213_105214"/>
<dbReference type="GO" id="GO:0006526">
    <property type="term" value="P:L-arginine biosynthetic process"/>
    <property type="evidence" value="ECO:0007669"/>
    <property type="project" value="UniProtKB-UniRule"/>
</dbReference>
<dbReference type="PROSITE" id="PS00564">
    <property type="entry name" value="ARGININOSUCCIN_SYN_1"/>
    <property type="match status" value="1"/>
</dbReference>
<dbReference type="UniPathway" id="UPA00068">
    <property type="reaction ID" value="UER00113"/>
</dbReference>
<dbReference type="Gene3D" id="1.20.5.470">
    <property type="entry name" value="Single helix bin"/>
    <property type="match status" value="1"/>
</dbReference>
<keyword evidence="4 9" id="KW-0055">Arginine biosynthesis</keyword>
<evidence type="ECO:0000313" key="12">
    <source>
        <dbReference type="EMBL" id="SCG55529.1"/>
    </source>
</evidence>
<dbReference type="Pfam" id="PF00764">
    <property type="entry name" value="Arginosuc_synth"/>
    <property type="match status" value="1"/>
</dbReference>
<gene>
    <name evidence="9" type="primary">argG</name>
    <name evidence="12" type="ORF">GA0070213_105214</name>
</gene>
<dbReference type="GO" id="GO:0000053">
    <property type="term" value="P:argininosuccinate metabolic process"/>
    <property type="evidence" value="ECO:0007669"/>
    <property type="project" value="TreeGrafter"/>
</dbReference>
<dbReference type="InterPro" id="IPR048267">
    <property type="entry name" value="Arginosuc_syn_N"/>
</dbReference>
<dbReference type="NCBIfam" id="TIGR00032">
    <property type="entry name" value="argG"/>
    <property type="match status" value="1"/>
</dbReference>
<dbReference type="InterPro" id="IPR001518">
    <property type="entry name" value="Arginosuc_synth"/>
</dbReference>
<dbReference type="FunFam" id="3.90.1260.10:FF:000007">
    <property type="entry name" value="Argininosuccinate synthase"/>
    <property type="match status" value="1"/>
</dbReference>
<dbReference type="InterPro" id="IPR024074">
    <property type="entry name" value="AS_cat/multimer_dom_body"/>
</dbReference>
<evidence type="ECO:0000256" key="8">
    <source>
        <dbReference type="ARBA" id="ARBA00022840"/>
    </source>
</evidence>
<evidence type="ECO:0000256" key="6">
    <source>
        <dbReference type="ARBA" id="ARBA00022605"/>
    </source>
</evidence>
<keyword evidence="8 9" id="KW-0067">ATP-binding</keyword>
<feature type="domain" description="Arginosuccinate synthase C-terminal" evidence="11">
    <location>
        <begin position="172"/>
        <end position="386"/>
    </location>
</feature>
<dbReference type="InterPro" id="IPR048268">
    <property type="entry name" value="Arginosuc_syn_C"/>
</dbReference>
<feature type="binding site" evidence="9">
    <location>
        <position position="124"/>
    </location>
    <ligand>
        <name>L-citrulline</name>
        <dbReference type="ChEBI" id="CHEBI:57743"/>
    </ligand>
</feature>
<dbReference type="PROSITE" id="PS00565">
    <property type="entry name" value="ARGININOSUCCIN_SYN_2"/>
    <property type="match status" value="1"/>
</dbReference>
<dbReference type="Gene3D" id="3.90.1260.10">
    <property type="entry name" value="Argininosuccinate synthetase, chain A, domain 2"/>
    <property type="match status" value="1"/>
</dbReference>
<dbReference type="PANTHER" id="PTHR11587">
    <property type="entry name" value="ARGININOSUCCINATE SYNTHASE"/>
    <property type="match status" value="1"/>
</dbReference>
<evidence type="ECO:0000256" key="5">
    <source>
        <dbReference type="ARBA" id="ARBA00022598"/>
    </source>
</evidence>
<dbReference type="AlphaFoldDB" id="A0A1C5IBT1"/>
<dbReference type="GO" id="GO:0000050">
    <property type="term" value="P:urea cycle"/>
    <property type="evidence" value="ECO:0007669"/>
    <property type="project" value="TreeGrafter"/>
</dbReference>
<dbReference type="EC" id="6.3.4.5" evidence="3 9"/>
<dbReference type="Gene3D" id="3.40.50.620">
    <property type="entry name" value="HUPs"/>
    <property type="match status" value="1"/>
</dbReference>
<feature type="binding site" evidence="9">
    <location>
        <position position="182"/>
    </location>
    <ligand>
        <name>L-citrulline</name>
        <dbReference type="ChEBI" id="CHEBI:57743"/>
    </ligand>
</feature>
<accession>A0A1C5IBT1</accession>
<dbReference type="RefSeq" id="WP_091061902.1">
    <property type="nucleotide sequence ID" value="NZ_FMDM01000005.1"/>
</dbReference>
<feature type="binding site" evidence="9">
    <location>
        <position position="121"/>
    </location>
    <ligand>
        <name>L-aspartate</name>
        <dbReference type="ChEBI" id="CHEBI:29991"/>
    </ligand>
</feature>
<keyword evidence="7 9" id="KW-0547">Nucleotide-binding</keyword>
<dbReference type="GO" id="GO:0005524">
    <property type="term" value="F:ATP binding"/>
    <property type="evidence" value="ECO:0007669"/>
    <property type="project" value="UniProtKB-UniRule"/>
</dbReference>
<organism evidence="12 13">
    <name type="scientific">Micromonospora humi</name>
    <dbReference type="NCBI Taxonomy" id="745366"/>
    <lineage>
        <taxon>Bacteria</taxon>
        <taxon>Bacillati</taxon>
        <taxon>Actinomycetota</taxon>
        <taxon>Actinomycetes</taxon>
        <taxon>Micromonosporales</taxon>
        <taxon>Micromonosporaceae</taxon>
        <taxon>Micromonospora</taxon>
    </lineage>
</organism>
<keyword evidence="6 9" id="KW-0028">Amino-acid biosynthesis</keyword>
<evidence type="ECO:0000256" key="1">
    <source>
        <dbReference type="ARBA" id="ARBA00004967"/>
    </source>
</evidence>
<evidence type="ECO:0000256" key="3">
    <source>
        <dbReference type="ARBA" id="ARBA00012286"/>
    </source>
</evidence>
<dbReference type="EMBL" id="FMDM01000005">
    <property type="protein sequence ID" value="SCG55529.1"/>
    <property type="molecule type" value="Genomic_DNA"/>
</dbReference>
<dbReference type="PANTHER" id="PTHR11587:SF2">
    <property type="entry name" value="ARGININOSUCCINATE SYNTHASE"/>
    <property type="match status" value="1"/>
</dbReference>
<feature type="binding site" evidence="9">
    <location>
        <position position="84"/>
    </location>
    <ligand>
        <name>L-citrulline</name>
        <dbReference type="ChEBI" id="CHEBI:57743"/>
    </ligand>
</feature>